<sequence length="107" mass="12284">MRLSKEQLYKNIVNEAKNNELFKLSLISNPSKAIKELTSETLHISNERPLKRRDHVETTFDTYHALYNVYDDKELNEGQLEMVAGGHGIITDLVLDTLEAIRDALEI</sequence>
<keyword evidence="2" id="KW-1185">Reference proteome</keyword>
<evidence type="ECO:0000313" key="1">
    <source>
        <dbReference type="EMBL" id="MFD0862930.1"/>
    </source>
</evidence>
<organism evidence="1 2">
    <name type="scientific">Sungkyunkwania multivorans</name>
    <dbReference type="NCBI Taxonomy" id="1173618"/>
    <lineage>
        <taxon>Bacteria</taxon>
        <taxon>Pseudomonadati</taxon>
        <taxon>Bacteroidota</taxon>
        <taxon>Flavobacteriia</taxon>
        <taxon>Flavobacteriales</taxon>
        <taxon>Flavobacteriaceae</taxon>
        <taxon>Sungkyunkwania</taxon>
    </lineage>
</organism>
<evidence type="ECO:0000313" key="2">
    <source>
        <dbReference type="Proteomes" id="UP001596978"/>
    </source>
</evidence>
<dbReference type="EMBL" id="JBHTJH010000017">
    <property type="protein sequence ID" value="MFD0862930.1"/>
    <property type="molecule type" value="Genomic_DNA"/>
</dbReference>
<reference evidence="2" key="1">
    <citation type="journal article" date="2019" name="Int. J. Syst. Evol. Microbiol.">
        <title>The Global Catalogue of Microorganisms (GCM) 10K type strain sequencing project: providing services to taxonomists for standard genome sequencing and annotation.</title>
        <authorList>
            <consortium name="The Broad Institute Genomics Platform"/>
            <consortium name="The Broad Institute Genome Sequencing Center for Infectious Disease"/>
            <person name="Wu L."/>
            <person name="Ma J."/>
        </authorList>
    </citation>
    <scope>NUCLEOTIDE SEQUENCE [LARGE SCALE GENOMIC DNA]</scope>
    <source>
        <strain evidence="2">CCUG 62952</strain>
    </source>
</reference>
<proteinExistence type="predicted"/>
<comment type="caution">
    <text evidence="1">The sequence shown here is derived from an EMBL/GenBank/DDBJ whole genome shotgun (WGS) entry which is preliminary data.</text>
</comment>
<accession>A0ABW3CZF9</accession>
<dbReference type="Proteomes" id="UP001596978">
    <property type="component" value="Unassembled WGS sequence"/>
</dbReference>
<name>A0ABW3CZF9_9FLAO</name>
<protein>
    <submittedName>
        <fullName evidence="1">Uncharacterized protein</fullName>
    </submittedName>
</protein>
<gene>
    <name evidence="1" type="ORF">ACFQ1M_12010</name>
</gene>
<dbReference type="RefSeq" id="WP_386408520.1">
    <property type="nucleotide sequence ID" value="NZ_JBHTJH010000017.1"/>
</dbReference>